<dbReference type="CDD" id="cd16830">
    <property type="entry name" value="HemS-like_N"/>
    <property type="match status" value="1"/>
</dbReference>
<accession>A0A3E0WTS9</accession>
<dbReference type="CDD" id="cd16831">
    <property type="entry name" value="HemS-like_C"/>
    <property type="match status" value="1"/>
</dbReference>
<evidence type="ECO:0000313" key="3">
    <source>
        <dbReference type="Proteomes" id="UP000256763"/>
    </source>
</evidence>
<dbReference type="SUPFAM" id="SSF144064">
    <property type="entry name" value="Heme iron utilization protein-like"/>
    <property type="match status" value="1"/>
</dbReference>
<keyword evidence="3" id="KW-1185">Reference proteome</keyword>
<dbReference type="InterPro" id="IPR007845">
    <property type="entry name" value="HemS/ChuX_dom"/>
</dbReference>
<reference evidence="3" key="1">
    <citation type="submission" date="2017-05" db="EMBL/GenBank/DDBJ databases">
        <authorList>
            <person name="Sharma S."/>
            <person name="Sidhu C."/>
            <person name="Pinnaka A.K."/>
        </authorList>
    </citation>
    <scope>NUCLEOTIDE SEQUENCE [LARGE SCALE GENOMIC DNA]</scope>
    <source>
        <strain evidence="3">AK93</strain>
    </source>
</reference>
<name>A0A3E0WTS9_9GAMM</name>
<dbReference type="OrthoDB" id="316630at2"/>
<organism evidence="2 3">
    <name type="scientific">Alkalilimnicola ehrlichii</name>
    <dbReference type="NCBI Taxonomy" id="351052"/>
    <lineage>
        <taxon>Bacteria</taxon>
        <taxon>Pseudomonadati</taxon>
        <taxon>Pseudomonadota</taxon>
        <taxon>Gammaproteobacteria</taxon>
        <taxon>Chromatiales</taxon>
        <taxon>Ectothiorhodospiraceae</taxon>
        <taxon>Alkalilimnicola</taxon>
    </lineage>
</organism>
<feature type="domain" description="Haemin-degrading HemS/ChuX" evidence="1">
    <location>
        <begin position="219"/>
        <end position="351"/>
    </location>
</feature>
<feature type="domain" description="Haemin-degrading HemS/ChuX" evidence="1">
    <location>
        <begin position="39"/>
        <end position="167"/>
    </location>
</feature>
<protein>
    <recommendedName>
        <fullName evidence="1">Haemin-degrading HemS/ChuX domain-containing protein</fullName>
    </recommendedName>
</protein>
<dbReference type="Gene3D" id="3.40.1570.10">
    <property type="entry name" value="HemS/ChuS/ChuX like domains"/>
    <property type="match status" value="2"/>
</dbReference>
<dbReference type="Pfam" id="PF05171">
    <property type="entry name" value="HemS"/>
    <property type="match status" value="2"/>
</dbReference>
<comment type="caution">
    <text evidence="2">The sequence shown here is derived from an EMBL/GenBank/DDBJ whole genome shotgun (WGS) entry which is preliminary data.</text>
</comment>
<sequence>MEQAELTRSRKTQRERQQSALSLLAKGGVRAREAARRAGLSEAELVAGRCGQSATRLRPNWPNLLPALGELGTVMALTRNEYAVHERHGRYENLNLTPRVGLVLNADIDLRLFFHHWHFAFAVTETGRDGKQRHSFQFFDADGSAVHKVYLTEASRHDAFAALVERFAATDQSTYQEVKAYPPKTPDSPDAEIDVAALHHRWRRLRDTHHFQGMLKNLKIGRLQALRLAERDFAYPISLQAPRRLLQSAAETRCPIMVFVANAGTVQIHSGKIQQLRPTGPWFNVLDPTFNLHLREDALAQCWVVRKPTEDGIVTSLEAFDADGELIIQFFGLRKPGQAELSPWRELIDALPEEGSA</sequence>
<evidence type="ECO:0000259" key="1">
    <source>
        <dbReference type="Pfam" id="PF05171"/>
    </source>
</evidence>
<dbReference type="RefSeq" id="WP_116303089.1">
    <property type="nucleotide sequence ID" value="NZ_NFZV01000017.1"/>
</dbReference>
<dbReference type="AlphaFoldDB" id="A0A3E0WTS9"/>
<gene>
    <name evidence="2" type="ORF">CAL65_12865</name>
</gene>
<evidence type="ECO:0000313" key="2">
    <source>
        <dbReference type="EMBL" id="RFA35367.1"/>
    </source>
</evidence>
<proteinExistence type="predicted"/>
<dbReference type="EMBL" id="NFZW01000012">
    <property type="protein sequence ID" value="RFA35367.1"/>
    <property type="molecule type" value="Genomic_DNA"/>
</dbReference>
<dbReference type="InterPro" id="IPR053733">
    <property type="entry name" value="Heme_Transport_Util_sf"/>
</dbReference>
<dbReference type="Proteomes" id="UP000256763">
    <property type="component" value="Unassembled WGS sequence"/>
</dbReference>
<dbReference type="GO" id="GO:0006826">
    <property type="term" value="P:iron ion transport"/>
    <property type="evidence" value="ECO:0007669"/>
    <property type="project" value="InterPro"/>
</dbReference>